<evidence type="ECO:0000313" key="7">
    <source>
        <dbReference type="Proteomes" id="UP000502608"/>
    </source>
</evidence>
<evidence type="ECO:0000256" key="1">
    <source>
        <dbReference type="ARBA" id="ARBA00004141"/>
    </source>
</evidence>
<dbReference type="InterPro" id="IPR002797">
    <property type="entry name" value="Polysacc_synth"/>
</dbReference>
<comment type="subcellular location">
    <subcellularLocation>
        <location evidence="1">Membrane</location>
        <topology evidence="1">Multi-pass membrane protein</topology>
    </subcellularLocation>
</comment>
<dbReference type="PANTHER" id="PTHR43424">
    <property type="entry name" value="LOCUS PUTATIVE PROTEIN 1-RELATED"/>
    <property type="match status" value="1"/>
</dbReference>
<accession>A0A6G9QKL7</accession>
<evidence type="ECO:0000313" key="6">
    <source>
        <dbReference type="EMBL" id="QIR15114.1"/>
    </source>
</evidence>
<protein>
    <submittedName>
        <fullName evidence="6">Oligosaccharide flippase family protein</fullName>
    </submittedName>
</protein>
<feature type="transmembrane region" description="Helical" evidence="5">
    <location>
        <begin position="31"/>
        <end position="53"/>
    </location>
</feature>
<dbReference type="Proteomes" id="UP000502608">
    <property type="component" value="Chromosome"/>
</dbReference>
<evidence type="ECO:0000256" key="2">
    <source>
        <dbReference type="ARBA" id="ARBA00022692"/>
    </source>
</evidence>
<sequence>MLIEKGLLLGSSFLFAIVLTRYWSVTQLGEYHYIIALLALLAPFSNLGLNSLVSRELVNRPEHTAEIIGTAIIMRLGGAFTGAVIFSILSFWLILPSLQPLFFALLSAQITHALGVIDYYFEAKVQSKVSAIIRTTVGLGFMLLKLFFVINGANLSTVLVLTIIEWVLLAAMWLLVYQIYHRGLLHLTWNTNQARFYLRRCGWLIMSSIAAVVYLKIDQVMLGMMVSIEQVAFYSLASRLSEVWYLVPGIVVASFYPALIKLKSSEENGAYSTMLQRMCDYLCWGLLLLRY</sequence>
<dbReference type="EMBL" id="CP050313">
    <property type="protein sequence ID" value="QIR15114.1"/>
    <property type="molecule type" value="Genomic_DNA"/>
</dbReference>
<feature type="transmembrane region" description="Helical" evidence="5">
    <location>
        <begin position="243"/>
        <end position="260"/>
    </location>
</feature>
<keyword evidence="3 5" id="KW-1133">Transmembrane helix</keyword>
<feature type="transmembrane region" description="Helical" evidence="5">
    <location>
        <begin position="7"/>
        <end position="25"/>
    </location>
</feature>
<dbReference type="GO" id="GO:0016020">
    <property type="term" value="C:membrane"/>
    <property type="evidence" value="ECO:0007669"/>
    <property type="project" value="UniProtKB-SubCell"/>
</dbReference>
<keyword evidence="2 5" id="KW-0812">Transmembrane</keyword>
<dbReference type="InterPro" id="IPR052556">
    <property type="entry name" value="PolySynth_Transporter"/>
</dbReference>
<organism evidence="6 7">
    <name type="scientific">Shewanella aestuarii</name>
    <dbReference type="NCBI Taxonomy" id="1028752"/>
    <lineage>
        <taxon>Bacteria</taxon>
        <taxon>Pseudomonadati</taxon>
        <taxon>Pseudomonadota</taxon>
        <taxon>Gammaproteobacteria</taxon>
        <taxon>Alteromonadales</taxon>
        <taxon>Shewanellaceae</taxon>
        <taxon>Shewanella</taxon>
    </lineage>
</organism>
<keyword evidence="4 5" id="KW-0472">Membrane</keyword>
<gene>
    <name evidence="6" type="ORF">HBH39_11985</name>
</gene>
<feature type="transmembrane region" description="Helical" evidence="5">
    <location>
        <begin position="73"/>
        <end position="95"/>
    </location>
</feature>
<dbReference type="PANTHER" id="PTHR43424:SF1">
    <property type="entry name" value="LOCUS PUTATIVE PROTEIN 1-RELATED"/>
    <property type="match status" value="1"/>
</dbReference>
<dbReference type="Pfam" id="PF01943">
    <property type="entry name" value="Polysacc_synt"/>
    <property type="match status" value="1"/>
</dbReference>
<evidence type="ECO:0000256" key="5">
    <source>
        <dbReference type="SAM" id="Phobius"/>
    </source>
</evidence>
<evidence type="ECO:0000256" key="4">
    <source>
        <dbReference type="ARBA" id="ARBA00023136"/>
    </source>
</evidence>
<feature type="transmembrane region" description="Helical" evidence="5">
    <location>
        <begin position="197"/>
        <end position="217"/>
    </location>
</feature>
<feature type="transmembrane region" description="Helical" evidence="5">
    <location>
        <begin position="132"/>
        <end position="150"/>
    </location>
</feature>
<proteinExistence type="predicted"/>
<reference evidence="6 7" key="1">
    <citation type="submission" date="2020-03" db="EMBL/GenBank/DDBJ databases">
        <title>Complete genome sequence of Shewanella sp.</title>
        <authorList>
            <person name="Kim Y.-S."/>
            <person name="Kim S.-J."/>
            <person name="Jung H.-K."/>
            <person name="Kim K.-H."/>
        </authorList>
    </citation>
    <scope>NUCLEOTIDE SEQUENCE [LARGE SCALE GENOMIC DNA]</scope>
    <source>
        <strain evidence="6 7">PN3F2</strain>
    </source>
</reference>
<feature type="transmembrane region" description="Helical" evidence="5">
    <location>
        <begin position="156"/>
        <end position="176"/>
    </location>
</feature>
<evidence type="ECO:0000256" key="3">
    <source>
        <dbReference type="ARBA" id="ARBA00022989"/>
    </source>
</evidence>
<name>A0A6G9QKL7_9GAMM</name>
<keyword evidence="7" id="KW-1185">Reference proteome</keyword>
<dbReference type="AlphaFoldDB" id="A0A6G9QKL7"/>
<dbReference type="KEGG" id="saes:HBH39_11985"/>